<dbReference type="InterPro" id="IPR003834">
    <property type="entry name" value="Cyt_c_assmbl_TM_dom"/>
</dbReference>
<dbReference type="EMBL" id="JAUSUG010000016">
    <property type="protein sequence ID" value="MDQ0256368.1"/>
    <property type="molecule type" value="Genomic_DNA"/>
</dbReference>
<dbReference type="PANTHER" id="PTHR31272">
    <property type="entry name" value="CYTOCHROME C-TYPE BIOGENESIS PROTEIN HI_1454-RELATED"/>
    <property type="match status" value="1"/>
</dbReference>
<evidence type="ECO:0000256" key="1">
    <source>
        <dbReference type="ARBA" id="ARBA00004141"/>
    </source>
</evidence>
<reference evidence="8 9" key="1">
    <citation type="submission" date="2023-07" db="EMBL/GenBank/DDBJ databases">
        <title>Genomic Encyclopedia of Type Strains, Phase IV (KMG-IV): sequencing the most valuable type-strain genomes for metagenomic binning, comparative biology and taxonomic classification.</title>
        <authorList>
            <person name="Goeker M."/>
        </authorList>
    </citation>
    <scope>NUCLEOTIDE SEQUENCE [LARGE SCALE GENOMIC DNA]</scope>
    <source>
        <strain evidence="8 9">DSM 9768</strain>
    </source>
</reference>
<evidence type="ECO:0000256" key="4">
    <source>
        <dbReference type="ARBA" id="ARBA00022989"/>
    </source>
</evidence>
<feature type="transmembrane region" description="Helical" evidence="6">
    <location>
        <begin position="6"/>
        <end position="33"/>
    </location>
</feature>
<dbReference type="PANTHER" id="PTHR31272:SF4">
    <property type="entry name" value="CYTOCHROME C-TYPE BIOGENESIS PROTEIN HI_1454-RELATED"/>
    <property type="match status" value="1"/>
</dbReference>
<comment type="subcellular location">
    <subcellularLocation>
        <location evidence="1">Membrane</location>
        <topology evidence="1">Multi-pass membrane protein</topology>
    </subcellularLocation>
</comment>
<feature type="transmembrane region" description="Helical" evidence="6">
    <location>
        <begin position="54"/>
        <end position="81"/>
    </location>
</feature>
<accession>A0ABT9ZYP5</accession>
<feature type="domain" description="Cytochrome C biogenesis protein transmembrane" evidence="7">
    <location>
        <begin position="5"/>
        <end position="214"/>
    </location>
</feature>
<protein>
    <submittedName>
        <fullName evidence="8">Cytochrome c-type biogenesis protein</fullName>
    </submittedName>
</protein>
<evidence type="ECO:0000256" key="3">
    <source>
        <dbReference type="ARBA" id="ARBA00022692"/>
    </source>
</evidence>
<evidence type="ECO:0000313" key="8">
    <source>
        <dbReference type="EMBL" id="MDQ0256368.1"/>
    </source>
</evidence>
<evidence type="ECO:0000256" key="2">
    <source>
        <dbReference type="ARBA" id="ARBA00006143"/>
    </source>
</evidence>
<feature type="transmembrane region" description="Helical" evidence="6">
    <location>
        <begin position="128"/>
        <end position="153"/>
    </location>
</feature>
<dbReference type="Pfam" id="PF02683">
    <property type="entry name" value="DsbD_TM"/>
    <property type="match status" value="1"/>
</dbReference>
<dbReference type="InterPro" id="IPR051790">
    <property type="entry name" value="Cytochrome_c-biogenesis_DsbD"/>
</dbReference>
<keyword evidence="9" id="KW-1185">Reference proteome</keyword>
<evidence type="ECO:0000256" key="6">
    <source>
        <dbReference type="SAM" id="Phobius"/>
    </source>
</evidence>
<feature type="transmembrane region" description="Helical" evidence="6">
    <location>
        <begin position="197"/>
        <end position="226"/>
    </location>
</feature>
<sequence length="236" mass="26103">MNDVTIFFAFAAGVLSFISPCNLPLYPAFLSYITGVSQEDLKRKGNKVTPKVMLHTFVFILGFSTIFIALGMSTSIVGRFFIQYSDLIRQIGAIFIVLFGLFVAGIVKPSVLMKNYQIRFSKRPSGFLGTYAIGLAFAAGWTPCIGPILASIISLSLSNPGSGLLYMGVYSIGFSIPFFVMAFFIGKMNWIKKYMNLVMKIGGLLMIIFGIMLYFDLIVLLTAFLVNNFFDGFMGF</sequence>
<keyword evidence="5 6" id="KW-0472">Membrane</keyword>
<dbReference type="RefSeq" id="WP_307328385.1">
    <property type="nucleotide sequence ID" value="NZ_JAUSUG010000016.1"/>
</dbReference>
<evidence type="ECO:0000313" key="9">
    <source>
        <dbReference type="Proteomes" id="UP001230005"/>
    </source>
</evidence>
<gene>
    <name evidence="8" type="ORF">J2S74_003788</name>
</gene>
<proteinExistence type="inferred from homology"/>
<organism evidence="8 9">
    <name type="scientific">Evansella vedderi</name>
    <dbReference type="NCBI Taxonomy" id="38282"/>
    <lineage>
        <taxon>Bacteria</taxon>
        <taxon>Bacillati</taxon>
        <taxon>Bacillota</taxon>
        <taxon>Bacilli</taxon>
        <taxon>Bacillales</taxon>
        <taxon>Bacillaceae</taxon>
        <taxon>Evansella</taxon>
    </lineage>
</organism>
<evidence type="ECO:0000259" key="7">
    <source>
        <dbReference type="Pfam" id="PF02683"/>
    </source>
</evidence>
<feature type="transmembrane region" description="Helical" evidence="6">
    <location>
        <begin position="87"/>
        <end position="107"/>
    </location>
</feature>
<keyword evidence="4 6" id="KW-1133">Transmembrane helix</keyword>
<comment type="similarity">
    <text evidence="2">Belongs to the DsbD family.</text>
</comment>
<name>A0ABT9ZYP5_9BACI</name>
<feature type="transmembrane region" description="Helical" evidence="6">
    <location>
        <begin position="165"/>
        <end position="185"/>
    </location>
</feature>
<comment type="caution">
    <text evidence="8">The sequence shown here is derived from an EMBL/GenBank/DDBJ whole genome shotgun (WGS) entry which is preliminary data.</text>
</comment>
<keyword evidence="3 6" id="KW-0812">Transmembrane</keyword>
<dbReference type="Proteomes" id="UP001230005">
    <property type="component" value="Unassembled WGS sequence"/>
</dbReference>
<evidence type="ECO:0000256" key="5">
    <source>
        <dbReference type="ARBA" id="ARBA00023136"/>
    </source>
</evidence>